<dbReference type="PANTHER" id="PTHR43283">
    <property type="entry name" value="BETA-LACTAMASE-RELATED"/>
    <property type="match status" value="1"/>
</dbReference>
<proteinExistence type="predicted"/>
<dbReference type="EMBL" id="VSSQ01011376">
    <property type="protein sequence ID" value="MPM46689.1"/>
    <property type="molecule type" value="Genomic_DNA"/>
</dbReference>
<dbReference type="SUPFAM" id="SSF56601">
    <property type="entry name" value="beta-lactamase/transpeptidase-like"/>
    <property type="match status" value="1"/>
</dbReference>
<reference evidence="2" key="1">
    <citation type="submission" date="2019-08" db="EMBL/GenBank/DDBJ databases">
        <authorList>
            <person name="Kucharzyk K."/>
            <person name="Murdoch R.W."/>
            <person name="Higgins S."/>
            <person name="Loffler F."/>
        </authorList>
    </citation>
    <scope>NUCLEOTIDE SEQUENCE</scope>
</reference>
<dbReference type="InterPro" id="IPR050789">
    <property type="entry name" value="Diverse_Enzym_Activities"/>
</dbReference>
<comment type="caution">
    <text evidence="2">The sequence shown here is derived from an EMBL/GenBank/DDBJ whole genome shotgun (WGS) entry which is preliminary data.</text>
</comment>
<sequence>MWKSKEEILALMGQNQVPGLAAARFVGGRPLGFAYYGGAREGQLFEAASLTKPVFTLALIRSGLFDLDRPVCSYFDEVISEDPRVSRITPRMLLSHSGGFENWAKKPLDIHFEPGEGFLYSGEGYHWLQRACPVPLDELCRTYVLEPFGMEDARMGWTEDLAPRIPVAVDKDGVPQPKRSKPALNAAYSMHTTLTDYAKFLAGLFAAPEYPLMKTPQSRLNADIEWGLGLGLYDGLVWHWGDNGCFKALFALTETGDGAVMFTNGEGGLYVCCDLMEAVLGRSLAPIRKYIITD</sequence>
<organism evidence="2">
    <name type="scientific">bioreactor metagenome</name>
    <dbReference type="NCBI Taxonomy" id="1076179"/>
    <lineage>
        <taxon>unclassified sequences</taxon>
        <taxon>metagenomes</taxon>
        <taxon>ecological metagenomes</taxon>
    </lineage>
</organism>
<evidence type="ECO:0000313" key="2">
    <source>
        <dbReference type="EMBL" id="MPM46689.1"/>
    </source>
</evidence>
<feature type="domain" description="Beta-lactamase-related" evidence="1">
    <location>
        <begin position="10"/>
        <end position="268"/>
    </location>
</feature>
<dbReference type="InterPro" id="IPR001466">
    <property type="entry name" value="Beta-lactam-related"/>
</dbReference>
<dbReference type="AlphaFoldDB" id="A0A645A0I6"/>
<gene>
    <name evidence="2" type="ORF">SDC9_93395</name>
</gene>
<protein>
    <recommendedName>
        <fullName evidence="1">Beta-lactamase-related domain-containing protein</fullName>
    </recommendedName>
</protein>
<dbReference type="Pfam" id="PF00144">
    <property type="entry name" value="Beta-lactamase"/>
    <property type="match status" value="1"/>
</dbReference>
<dbReference type="InterPro" id="IPR012338">
    <property type="entry name" value="Beta-lactam/transpept-like"/>
</dbReference>
<accession>A0A645A0I6</accession>
<evidence type="ECO:0000259" key="1">
    <source>
        <dbReference type="Pfam" id="PF00144"/>
    </source>
</evidence>
<name>A0A645A0I6_9ZZZZ</name>
<dbReference type="Gene3D" id="3.40.710.10">
    <property type="entry name" value="DD-peptidase/beta-lactamase superfamily"/>
    <property type="match status" value="1"/>
</dbReference>
<dbReference type="PANTHER" id="PTHR43283:SF18">
    <property type="match status" value="1"/>
</dbReference>